<dbReference type="EMBL" id="MHKD01000025">
    <property type="protein sequence ID" value="OGY82692.1"/>
    <property type="molecule type" value="Genomic_DNA"/>
</dbReference>
<dbReference type="STRING" id="1798542.A3F54_01745"/>
<proteinExistence type="predicted"/>
<dbReference type="Proteomes" id="UP000176952">
    <property type="component" value="Unassembled WGS sequence"/>
</dbReference>
<reference evidence="1 2" key="1">
    <citation type="journal article" date="2016" name="Nat. Commun.">
        <title>Thousands of microbial genomes shed light on interconnected biogeochemical processes in an aquifer system.</title>
        <authorList>
            <person name="Anantharaman K."/>
            <person name="Brown C.T."/>
            <person name="Hug L.A."/>
            <person name="Sharon I."/>
            <person name="Castelle C.J."/>
            <person name="Probst A.J."/>
            <person name="Thomas B.C."/>
            <person name="Singh A."/>
            <person name="Wilkins M.J."/>
            <person name="Karaoz U."/>
            <person name="Brodie E.L."/>
            <person name="Williams K.H."/>
            <person name="Hubbard S.S."/>
            <person name="Banfield J.F."/>
        </authorList>
    </citation>
    <scope>NUCLEOTIDE SEQUENCE [LARGE SCALE GENOMIC DNA]</scope>
</reference>
<protein>
    <submittedName>
        <fullName evidence="1">Uncharacterized protein</fullName>
    </submittedName>
</protein>
<name>A0A1G2B0H6_9BACT</name>
<gene>
    <name evidence="1" type="ORF">A3F54_01745</name>
</gene>
<evidence type="ECO:0000313" key="1">
    <source>
        <dbReference type="EMBL" id="OGY82692.1"/>
    </source>
</evidence>
<organism evidence="1 2">
    <name type="scientific">Candidatus Kerfeldbacteria bacterium RIFCSPHIGHO2_12_FULL_48_17</name>
    <dbReference type="NCBI Taxonomy" id="1798542"/>
    <lineage>
        <taxon>Bacteria</taxon>
        <taxon>Candidatus Kerfeldiibacteriota</taxon>
    </lineage>
</organism>
<evidence type="ECO:0000313" key="2">
    <source>
        <dbReference type="Proteomes" id="UP000176952"/>
    </source>
</evidence>
<comment type="caution">
    <text evidence="1">The sequence shown here is derived from an EMBL/GenBank/DDBJ whole genome shotgun (WGS) entry which is preliminary data.</text>
</comment>
<dbReference type="AlphaFoldDB" id="A0A1G2B0H6"/>
<accession>A0A1G2B0H6</accession>
<sequence length="135" mass="15351">MLKFDDVIKFGEFFFIYLADKGDNYTYYFAKIISDQDVIERCVIKKKSYKPKHNIKQDTQLQIISCFTILTSDDFKDDMAFFAGADASGVDLANLEIVSSINIQDIEDLKTEILANPNVLPRPLVNAIKELVDGK</sequence>